<evidence type="ECO:0000259" key="4">
    <source>
        <dbReference type="PROSITE" id="PS50056"/>
    </source>
</evidence>
<protein>
    <recommendedName>
        <fullName evidence="7">Tyrosine specific protein phosphatases domain-containing protein</fullName>
    </recommendedName>
</protein>
<dbReference type="PANTHER" id="PTHR46274">
    <property type="entry name" value="PHOSPHATIDYLINOSITOL PHOSPHATASE"/>
    <property type="match status" value="1"/>
</dbReference>
<dbReference type="Gene3D" id="3.90.190.10">
    <property type="entry name" value="Protein tyrosine phosphatase superfamily"/>
    <property type="match status" value="1"/>
</dbReference>
<evidence type="ECO:0000313" key="5">
    <source>
        <dbReference type="EMBL" id="GMI01069.1"/>
    </source>
</evidence>
<keyword evidence="6" id="KW-1185">Reference proteome</keyword>
<feature type="region of interest" description="Disordered" evidence="1">
    <location>
        <begin position="312"/>
        <end position="335"/>
    </location>
</feature>
<feature type="transmembrane region" description="Helical" evidence="2">
    <location>
        <begin position="67"/>
        <end position="89"/>
    </location>
</feature>
<dbReference type="OrthoDB" id="273181at2759"/>
<dbReference type="InterPro" id="IPR000340">
    <property type="entry name" value="Dual-sp_phosphatase_cat-dom"/>
</dbReference>
<dbReference type="Pfam" id="PF00782">
    <property type="entry name" value="DSPc"/>
    <property type="match status" value="1"/>
</dbReference>
<evidence type="ECO:0000256" key="1">
    <source>
        <dbReference type="SAM" id="MobiDB-lite"/>
    </source>
</evidence>
<dbReference type="Proteomes" id="UP001165085">
    <property type="component" value="Unassembled WGS sequence"/>
</dbReference>
<gene>
    <name evidence="5" type="ORF">TrST_g9317</name>
</gene>
<dbReference type="InterPro" id="IPR029021">
    <property type="entry name" value="Prot-tyrosine_phosphatase-like"/>
</dbReference>
<keyword evidence="2" id="KW-1133">Transmembrane helix</keyword>
<accession>A0A9W7F4Z1</accession>
<comment type="caution">
    <text evidence="5">The sequence shown here is derived from an EMBL/GenBank/DDBJ whole genome shotgun (WGS) entry which is preliminary data.</text>
</comment>
<dbReference type="InterPro" id="IPR000387">
    <property type="entry name" value="Tyr_Pase_dom"/>
</dbReference>
<dbReference type="InterPro" id="IPR020422">
    <property type="entry name" value="TYR_PHOSPHATASE_DUAL_dom"/>
</dbReference>
<reference evidence="6" key="1">
    <citation type="journal article" date="2023" name="Commun. Biol.">
        <title>Genome analysis of Parmales, the sister group of diatoms, reveals the evolutionary specialization of diatoms from phago-mixotrophs to photoautotrophs.</title>
        <authorList>
            <person name="Ban H."/>
            <person name="Sato S."/>
            <person name="Yoshikawa S."/>
            <person name="Yamada K."/>
            <person name="Nakamura Y."/>
            <person name="Ichinomiya M."/>
            <person name="Sato N."/>
            <person name="Blanc-Mathieu R."/>
            <person name="Endo H."/>
            <person name="Kuwata A."/>
            <person name="Ogata H."/>
        </authorList>
    </citation>
    <scope>NUCLEOTIDE SEQUENCE [LARGE SCALE GENOMIC DNA]</scope>
    <source>
        <strain evidence="6">NIES 3701</strain>
    </source>
</reference>
<dbReference type="SUPFAM" id="SSF52799">
    <property type="entry name" value="(Phosphotyrosine protein) phosphatases II"/>
    <property type="match status" value="1"/>
</dbReference>
<name>A0A9W7F4Z1_9STRA</name>
<proteinExistence type="predicted"/>
<sequence>MASTSFTAKQRLVALAFLFSAALAFAMDRVKPFRSRFYLPLPAASVFFLLMTRFIKRDELDNRATLLIKWTFSTFVWTYWATLFGYAIFYCFGVKTLTPYHCLLSYAPLLTMEFRESRNTYYGPLGFISMRFLFDAPLITTGMILREVVGLRLFTPFASILDEDIVQGSMPFPSDVKTLVEKYNVKSVINMCGEYPGPKNHYKKYGVEQLWLPRVDTTVPYVSQLREGAKFIQRRKAEEPNARIFVHCKGGIARASCMSLTYYIVNKGVRDPKKQLVWMKSKRHVVFEGVADFHSIKTLLSGDEKAAAPGFVKRGLPKQQSGQDSFPRRLQKKKS</sequence>
<keyword evidence="2" id="KW-0472">Membrane</keyword>
<evidence type="ECO:0000259" key="3">
    <source>
        <dbReference type="PROSITE" id="PS50054"/>
    </source>
</evidence>
<feature type="domain" description="Tyrosine-protein phosphatase" evidence="3">
    <location>
        <begin position="156"/>
        <end position="305"/>
    </location>
</feature>
<feature type="transmembrane region" description="Helical" evidence="2">
    <location>
        <begin position="36"/>
        <end position="55"/>
    </location>
</feature>
<keyword evidence="2" id="KW-0812">Transmembrane</keyword>
<dbReference type="PANTHER" id="PTHR46274:SF6">
    <property type="entry name" value="TYR_PHOSPHATASE_2 DOMAIN-CONTAINING PROTEIN"/>
    <property type="match status" value="1"/>
</dbReference>
<feature type="domain" description="Tyrosine specific protein phosphatases" evidence="4">
    <location>
        <begin position="229"/>
        <end position="294"/>
    </location>
</feature>
<evidence type="ECO:0008006" key="7">
    <source>
        <dbReference type="Google" id="ProtNLM"/>
    </source>
</evidence>
<dbReference type="PROSITE" id="PS50056">
    <property type="entry name" value="TYR_PHOSPHATASE_2"/>
    <property type="match status" value="1"/>
</dbReference>
<evidence type="ECO:0000256" key="2">
    <source>
        <dbReference type="SAM" id="Phobius"/>
    </source>
</evidence>
<dbReference type="AlphaFoldDB" id="A0A9W7F4Z1"/>
<dbReference type="PROSITE" id="PS50054">
    <property type="entry name" value="TYR_PHOSPHATASE_DUAL"/>
    <property type="match status" value="1"/>
</dbReference>
<organism evidence="5 6">
    <name type="scientific">Triparma strigata</name>
    <dbReference type="NCBI Taxonomy" id="1606541"/>
    <lineage>
        <taxon>Eukaryota</taxon>
        <taxon>Sar</taxon>
        <taxon>Stramenopiles</taxon>
        <taxon>Ochrophyta</taxon>
        <taxon>Bolidophyceae</taxon>
        <taxon>Parmales</taxon>
        <taxon>Triparmaceae</taxon>
        <taxon>Triparma</taxon>
    </lineage>
</organism>
<evidence type="ECO:0000313" key="6">
    <source>
        <dbReference type="Proteomes" id="UP001165085"/>
    </source>
</evidence>
<dbReference type="EMBL" id="BRXY01000575">
    <property type="protein sequence ID" value="GMI01069.1"/>
    <property type="molecule type" value="Genomic_DNA"/>
</dbReference>